<dbReference type="GO" id="GO:0017116">
    <property type="term" value="F:single-stranded DNA helicase activity"/>
    <property type="evidence" value="ECO:0007669"/>
    <property type="project" value="InterPro"/>
</dbReference>
<evidence type="ECO:0000256" key="9">
    <source>
        <dbReference type="ARBA" id="ARBA00022722"/>
    </source>
</evidence>
<evidence type="ECO:0000256" key="16">
    <source>
        <dbReference type="ARBA" id="ARBA00022840"/>
    </source>
</evidence>
<keyword evidence="14" id="KW-0378">Hydrolase</keyword>
<evidence type="ECO:0000256" key="26">
    <source>
        <dbReference type="SAM" id="MobiDB-lite"/>
    </source>
</evidence>
<comment type="caution">
    <text evidence="31">The sequence shown here is derived from an EMBL/GenBank/DDBJ whole genome shotgun (WGS) entry which is preliminary data.</text>
</comment>
<dbReference type="Pfam" id="PF13086">
    <property type="entry name" value="AAA_11"/>
    <property type="match status" value="2"/>
</dbReference>
<keyword evidence="13" id="KW-0227">DNA damage</keyword>
<dbReference type="FunFam" id="3.40.50.300:FF:000721">
    <property type="entry name" value="DNA replication ATP-dependent helicase/nuclease DNA2"/>
    <property type="match status" value="1"/>
</dbReference>
<dbReference type="InterPro" id="IPR050534">
    <property type="entry name" value="Coronavir_polyprotein_1ab"/>
</dbReference>
<dbReference type="Pfam" id="PF13087">
    <property type="entry name" value="AAA_12"/>
    <property type="match status" value="1"/>
</dbReference>
<evidence type="ECO:0000313" key="31">
    <source>
        <dbReference type="EMBL" id="GBL81102.1"/>
    </source>
</evidence>
<evidence type="ECO:0000256" key="25">
    <source>
        <dbReference type="ARBA" id="ARBA00047995"/>
    </source>
</evidence>
<evidence type="ECO:0000256" key="1">
    <source>
        <dbReference type="ARBA" id="ARBA00001966"/>
    </source>
</evidence>
<dbReference type="Gene3D" id="3.40.50.300">
    <property type="entry name" value="P-loop containing nucleotide triphosphate hydrolases"/>
    <property type="match status" value="3"/>
</dbReference>
<evidence type="ECO:0000313" key="32">
    <source>
        <dbReference type="Proteomes" id="UP000499080"/>
    </source>
</evidence>
<dbReference type="PANTHER" id="PTHR43788">
    <property type="entry name" value="DNA2/NAM7 HELICASE FAMILY MEMBER"/>
    <property type="match status" value="1"/>
</dbReference>
<keyword evidence="16" id="KW-0067">ATP-binding</keyword>
<evidence type="ECO:0000259" key="30">
    <source>
        <dbReference type="Pfam" id="PF21123"/>
    </source>
</evidence>
<evidence type="ECO:0000256" key="12">
    <source>
        <dbReference type="ARBA" id="ARBA00022759"/>
    </source>
</evidence>
<dbReference type="GO" id="GO:0004519">
    <property type="term" value="F:endonuclease activity"/>
    <property type="evidence" value="ECO:0007669"/>
    <property type="project" value="UniProtKB-KW"/>
</dbReference>
<evidence type="ECO:0000256" key="2">
    <source>
        <dbReference type="ARBA" id="ARBA00004123"/>
    </source>
</evidence>
<evidence type="ECO:0000256" key="20">
    <source>
        <dbReference type="ARBA" id="ARBA00023128"/>
    </source>
</evidence>
<dbReference type="InterPro" id="IPR047187">
    <property type="entry name" value="SF1_C_Upf1"/>
</dbReference>
<dbReference type="GO" id="GO:0003677">
    <property type="term" value="F:DNA binding"/>
    <property type="evidence" value="ECO:0007669"/>
    <property type="project" value="UniProtKB-KW"/>
</dbReference>
<feature type="domain" description="DNA2/NAM7 helicase helicase" evidence="28">
    <location>
        <begin position="938"/>
        <end position="1030"/>
    </location>
</feature>
<dbReference type="InterPro" id="IPR041677">
    <property type="entry name" value="DNA2/NAM7_AAA_11"/>
</dbReference>
<evidence type="ECO:0000259" key="29">
    <source>
        <dbReference type="Pfam" id="PF13087"/>
    </source>
</evidence>
<dbReference type="GO" id="GO:0005739">
    <property type="term" value="C:mitochondrion"/>
    <property type="evidence" value="ECO:0007669"/>
    <property type="project" value="UniProtKB-SubCell"/>
</dbReference>
<dbReference type="GO" id="GO:0051539">
    <property type="term" value="F:4 iron, 4 sulfur cluster binding"/>
    <property type="evidence" value="ECO:0007669"/>
    <property type="project" value="UniProtKB-KW"/>
</dbReference>
<feature type="domain" description="DNA replication factor Dna2 N-terminal" evidence="27">
    <location>
        <begin position="403"/>
        <end position="593"/>
    </location>
</feature>
<dbReference type="Proteomes" id="UP000499080">
    <property type="component" value="Unassembled WGS sequence"/>
</dbReference>
<evidence type="ECO:0000256" key="8">
    <source>
        <dbReference type="ARBA" id="ARBA00022705"/>
    </source>
</evidence>
<evidence type="ECO:0000256" key="4">
    <source>
        <dbReference type="ARBA" id="ARBA00007913"/>
    </source>
</evidence>
<dbReference type="OrthoDB" id="306218at2759"/>
<dbReference type="InterPro" id="IPR048459">
    <property type="entry name" value="DNA2_Rift"/>
</dbReference>
<dbReference type="Pfam" id="PF08696">
    <property type="entry name" value="Dna2"/>
    <property type="match status" value="1"/>
</dbReference>
<proteinExistence type="inferred from homology"/>
<dbReference type="Pfam" id="PF21123">
    <property type="entry name" value="Dna2_Rift"/>
    <property type="match status" value="1"/>
</dbReference>
<evidence type="ECO:0000256" key="3">
    <source>
        <dbReference type="ARBA" id="ARBA00004173"/>
    </source>
</evidence>
<feature type="region of interest" description="Disordered" evidence="26">
    <location>
        <begin position="83"/>
        <end position="107"/>
    </location>
</feature>
<keyword evidence="12" id="KW-0255">Endonuclease</keyword>
<evidence type="ECO:0000256" key="21">
    <source>
        <dbReference type="ARBA" id="ARBA00023204"/>
    </source>
</evidence>
<evidence type="ECO:0000256" key="15">
    <source>
        <dbReference type="ARBA" id="ARBA00022806"/>
    </source>
</evidence>
<comment type="similarity">
    <text evidence="4">Belongs to the DNA2/NAM7 helicase family.</text>
</comment>
<dbReference type="InterPro" id="IPR041679">
    <property type="entry name" value="DNA2/NAM7-like_C"/>
</dbReference>
<evidence type="ECO:0000256" key="11">
    <source>
        <dbReference type="ARBA" id="ARBA00022741"/>
    </source>
</evidence>
<dbReference type="PANTHER" id="PTHR43788:SF8">
    <property type="entry name" value="DNA-BINDING PROTEIN SMUBP-2"/>
    <property type="match status" value="1"/>
</dbReference>
<keyword evidence="8" id="KW-0235">DNA replication</keyword>
<evidence type="ECO:0000256" key="22">
    <source>
        <dbReference type="ARBA" id="ARBA00023242"/>
    </source>
</evidence>
<dbReference type="InterPro" id="IPR014808">
    <property type="entry name" value="DNA_replication_fac_Dna2_N"/>
</dbReference>
<evidence type="ECO:0000256" key="17">
    <source>
        <dbReference type="ARBA" id="ARBA00023004"/>
    </source>
</evidence>
<dbReference type="SUPFAM" id="SSF52540">
    <property type="entry name" value="P-loop containing nucleoside triphosphate hydrolases"/>
    <property type="match status" value="1"/>
</dbReference>
<sequence>MLDAKRMQLKNIKVLEGLNEDDQIILVGEGMRQDDIISNVWFERCSVTFGFIKIMDHLSDNDDFVPPTPKTLRKQPLVLANSMSLKPNLKKKPSQNGKRKKTSGVSPEFKKFKDKAKQVTLFNYIKKELSPIKKLNDSKVNSSGNNPARVKLFSECHKSDLGNTACDNSLSTKLEAVAASNFNSCTVISNTKNEIDTSVNIKYGKVESNASSKLSKSCLKHKDSSDMKHIGSCTQQSVTNYSFKAPVNSNRAHSILTTSIDVKSDSKISEPSDTRLYSNNICKDAQNLKIDLDERTKFTDYSLSNHVFQEINDCAQTLEKMDVSSNENKDVILNAENSISWMDDFDWKACDSFTEMNISVSKLSQKSEIRTSNFIENKLLFRVKKVIRTEMNELELTLKSSCGDLNTCRLKGFWTDSLVNVGDSVHVLKEFENNHTVIDNHSGFLVINPDFLLSSTAVVSTLFCMRKAALNHILPKWSSGNNVMMIGSLVHDIFQQAVNNHISSSREINDILEKVLKKRENLICLSCQESSEAEIREKVQEYVPSIANWIQKHCTFKGKVPANSLQVTQVEGIEDNIWSPKYGIKGKIDMTVRTSFQQATKILPLELKTGRSTYSAEHIGQVNLYILMMEERTKEMSDGLLLYLRDVANMKLVTADHNSRRGLIQLRNELAFYTSKWMQRNFDAPDIEHCHLPKPLNSKKFCGKCPYLLPCTVYQRALSEDKNLEADHAMSSLISSTTSHLNSNHLEYFVHWSNLLLLESSSAALTNAFWTEKSTYREKKGMCLSNLSLDTNVKKIEEIGQVFYIITFHRSEDSDNSSTLSSIGLKEGDYVAVSKERSLTEVAITMGYIAKIYERSVAVTSDRDLSKVPQYEDCTFRIDKQVSNSATSCIRNNLMRLMENENEASKLREFIIEKQPPKFSKSLPKDVVLSGRPILKGLNKVQQRVVLKALMAEDYFIIKGMPGTGKTSTIVALVRLLSSMGISVFLTSYTHSAIDNILLKLKDHMSFVRIGQEARIHQTLKKFSFETLTRDFTTVDQFKAFMTQQMVVAATCLAVNHAVFKIKKFDVCIVDEASQINQIACIGPLFHAKKFILVGDDKQLPPLVVNEKARERGMQQSLLERLCSADNCMELVIQYRMNKEIMRFCNELTYNGALQCGSEDVATAVLNLDGLKDNMDSIPNWIIQTLQSEIQKSVIFVNTDQVNISHSEKAQDMNDFEVNLVQDILQVLLKCKVSEWDIGVITPYRRQVDLIEDKLRKVNVNDIEVNTVDQYQGRDKDVIIISCVKHNKSTTDCEKKGIIINDEKRLNVAISRAKRKLIIIGCKSSLAIYEPFKNLIKCFRSEQIIDLPPESFPC</sequence>
<keyword evidence="17" id="KW-0408">Iron</keyword>
<reference evidence="31 32" key="1">
    <citation type="journal article" date="2019" name="Sci. Rep.">
        <title>Orb-weaving spider Araneus ventricosus genome elucidates the spidroin gene catalogue.</title>
        <authorList>
            <person name="Kono N."/>
            <person name="Nakamura H."/>
            <person name="Ohtoshi R."/>
            <person name="Moran D.A.P."/>
            <person name="Shinohara A."/>
            <person name="Yoshida Y."/>
            <person name="Fujiwara M."/>
            <person name="Mori M."/>
            <person name="Tomita M."/>
            <person name="Arakawa K."/>
        </authorList>
    </citation>
    <scope>NUCLEOTIDE SEQUENCE [LARGE SCALE GENOMIC DNA]</scope>
</reference>
<dbReference type="GO" id="GO:0043139">
    <property type="term" value="F:5'-3' DNA helicase activity"/>
    <property type="evidence" value="ECO:0007669"/>
    <property type="project" value="TreeGrafter"/>
</dbReference>
<dbReference type="CDD" id="cd18041">
    <property type="entry name" value="DEXXQc_DNA2"/>
    <property type="match status" value="1"/>
</dbReference>
<keyword evidence="18" id="KW-0411">Iron-sulfur</keyword>
<dbReference type="InterPro" id="IPR011604">
    <property type="entry name" value="PDDEXK-like_dom_sf"/>
</dbReference>
<keyword evidence="9" id="KW-0540">Nuclease</keyword>
<evidence type="ECO:0000256" key="13">
    <source>
        <dbReference type="ARBA" id="ARBA00022763"/>
    </source>
</evidence>
<evidence type="ECO:0000256" key="7">
    <source>
        <dbReference type="ARBA" id="ARBA00022485"/>
    </source>
</evidence>
<protein>
    <recommendedName>
        <fullName evidence="6">DNA replication ATP-dependent helicase/nuclease DNA2</fullName>
        <ecNumber evidence="5">3.6.4.12</ecNumber>
    </recommendedName>
    <alternativeName>
        <fullName evidence="24">DNA replication ATP-dependent helicase-like homolog</fullName>
    </alternativeName>
</protein>
<dbReference type="GO" id="GO:0046872">
    <property type="term" value="F:metal ion binding"/>
    <property type="evidence" value="ECO:0007669"/>
    <property type="project" value="UniProtKB-KW"/>
</dbReference>
<evidence type="ECO:0000256" key="19">
    <source>
        <dbReference type="ARBA" id="ARBA00023125"/>
    </source>
</evidence>
<dbReference type="EC" id="3.6.4.12" evidence="5"/>
<evidence type="ECO:0000256" key="5">
    <source>
        <dbReference type="ARBA" id="ARBA00012551"/>
    </source>
</evidence>
<keyword evidence="11" id="KW-0547">Nucleotide-binding</keyword>
<dbReference type="CDD" id="cd18808">
    <property type="entry name" value="SF1_C_Upf1"/>
    <property type="match status" value="1"/>
</dbReference>
<evidence type="ECO:0000256" key="10">
    <source>
        <dbReference type="ARBA" id="ARBA00022723"/>
    </source>
</evidence>
<keyword evidence="20" id="KW-0496">Mitochondrion</keyword>
<accession>A0A4Y2AMJ2</accession>
<keyword evidence="22" id="KW-0539">Nucleus</keyword>
<dbReference type="GO" id="GO:0006281">
    <property type="term" value="P:DNA repair"/>
    <property type="evidence" value="ECO:0007669"/>
    <property type="project" value="UniProtKB-KW"/>
</dbReference>
<dbReference type="GO" id="GO:0005634">
    <property type="term" value="C:nucleus"/>
    <property type="evidence" value="ECO:0007669"/>
    <property type="project" value="UniProtKB-SubCell"/>
</dbReference>
<keyword evidence="21" id="KW-0234">DNA repair</keyword>
<dbReference type="GO" id="GO:0006260">
    <property type="term" value="P:DNA replication"/>
    <property type="evidence" value="ECO:0007669"/>
    <property type="project" value="UniProtKB-KW"/>
</dbReference>
<evidence type="ECO:0000256" key="18">
    <source>
        <dbReference type="ARBA" id="ARBA00023014"/>
    </source>
</evidence>
<comment type="cofactor">
    <cofactor evidence="1">
        <name>[4Fe-4S] cluster</name>
        <dbReference type="ChEBI" id="CHEBI:49883"/>
    </cofactor>
</comment>
<feature type="compositionally biased region" description="Basic residues" evidence="26">
    <location>
        <begin position="88"/>
        <end position="102"/>
    </location>
</feature>
<organism evidence="31 32">
    <name type="scientific">Araneus ventricosus</name>
    <name type="common">Orbweaver spider</name>
    <name type="synonym">Epeira ventricosa</name>
    <dbReference type="NCBI Taxonomy" id="182803"/>
    <lineage>
        <taxon>Eukaryota</taxon>
        <taxon>Metazoa</taxon>
        <taxon>Ecdysozoa</taxon>
        <taxon>Arthropoda</taxon>
        <taxon>Chelicerata</taxon>
        <taxon>Arachnida</taxon>
        <taxon>Araneae</taxon>
        <taxon>Araneomorphae</taxon>
        <taxon>Entelegynae</taxon>
        <taxon>Araneoidea</taxon>
        <taxon>Araneidae</taxon>
        <taxon>Araneus</taxon>
    </lineage>
</organism>
<keyword evidence="7" id="KW-0004">4Fe-4S</keyword>
<keyword evidence="32" id="KW-1185">Reference proteome</keyword>
<feature type="domain" description="DNA2/NAM7 helicase-like C-terminal" evidence="29">
    <location>
        <begin position="1114"/>
        <end position="1323"/>
    </location>
</feature>
<gene>
    <name evidence="31" type="primary">DNA2</name>
    <name evidence="31" type="ORF">AVEN_83167_1</name>
</gene>
<dbReference type="InterPro" id="IPR026851">
    <property type="entry name" value="Dna2/JHS1_DEXXQ-box"/>
</dbReference>
<keyword evidence="15 31" id="KW-0347">Helicase</keyword>
<evidence type="ECO:0000256" key="6">
    <source>
        <dbReference type="ARBA" id="ARBA00021516"/>
    </source>
</evidence>
<name>A0A4Y2AMJ2_ARAVE</name>
<feature type="domain" description="DNA2/NAM7 helicase helicase" evidence="28">
    <location>
        <begin position="1032"/>
        <end position="1106"/>
    </location>
</feature>
<comment type="subcellular location">
    <subcellularLocation>
        <location evidence="3">Mitochondrion</location>
    </subcellularLocation>
    <subcellularLocation>
        <location evidence="2">Nucleus</location>
    </subcellularLocation>
</comment>
<evidence type="ECO:0000256" key="23">
    <source>
        <dbReference type="ARBA" id="ARBA00023268"/>
    </source>
</evidence>
<feature type="domain" description="DNA2 rift barrel" evidence="30">
    <location>
        <begin position="776"/>
        <end position="881"/>
    </location>
</feature>
<evidence type="ECO:0000256" key="14">
    <source>
        <dbReference type="ARBA" id="ARBA00022801"/>
    </source>
</evidence>
<dbReference type="InterPro" id="IPR027417">
    <property type="entry name" value="P-loop_NTPase"/>
</dbReference>
<comment type="catalytic activity">
    <reaction evidence="25">
        <text>ATP + H2O = ADP + phosphate + H(+)</text>
        <dbReference type="Rhea" id="RHEA:13065"/>
        <dbReference type="ChEBI" id="CHEBI:15377"/>
        <dbReference type="ChEBI" id="CHEBI:15378"/>
        <dbReference type="ChEBI" id="CHEBI:30616"/>
        <dbReference type="ChEBI" id="CHEBI:43474"/>
        <dbReference type="ChEBI" id="CHEBI:456216"/>
        <dbReference type="EC" id="3.6.4.12"/>
    </reaction>
</comment>
<dbReference type="GO" id="GO:0005524">
    <property type="term" value="F:ATP binding"/>
    <property type="evidence" value="ECO:0007669"/>
    <property type="project" value="UniProtKB-KW"/>
</dbReference>
<dbReference type="EMBL" id="BGPR01000024">
    <property type="protein sequence ID" value="GBL81102.1"/>
    <property type="molecule type" value="Genomic_DNA"/>
</dbReference>
<dbReference type="GO" id="GO:0016887">
    <property type="term" value="F:ATP hydrolysis activity"/>
    <property type="evidence" value="ECO:0007669"/>
    <property type="project" value="RHEA"/>
</dbReference>
<keyword evidence="19" id="KW-0238">DNA-binding</keyword>
<evidence type="ECO:0000259" key="27">
    <source>
        <dbReference type="Pfam" id="PF08696"/>
    </source>
</evidence>
<evidence type="ECO:0000259" key="28">
    <source>
        <dbReference type="Pfam" id="PF13086"/>
    </source>
</evidence>
<dbReference type="CDD" id="cd22318">
    <property type="entry name" value="DNA2_N-like"/>
    <property type="match status" value="1"/>
</dbReference>
<dbReference type="Gene3D" id="3.90.320.10">
    <property type="match status" value="1"/>
</dbReference>
<keyword evidence="23" id="KW-0511">Multifunctional enzyme</keyword>
<evidence type="ECO:0000256" key="24">
    <source>
        <dbReference type="ARBA" id="ARBA00032548"/>
    </source>
</evidence>
<keyword evidence="10" id="KW-0479">Metal-binding</keyword>